<dbReference type="InterPro" id="IPR026001">
    <property type="entry name" value="Abi-like_C"/>
</dbReference>
<dbReference type="EMBL" id="JACBFH010000004">
    <property type="protein sequence ID" value="NYY96628.1"/>
    <property type="molecule type" value="Genomic_DNA"/>
</dbReference>
<organism evidence="2">
    <name type="scientific">Bradyrhizobium barranii subsp. barranii</name>
    <dbReference type="NCBI Taxonomy" id="2823807"/>
    <lineage>
        <taxon>Bacteria</taxon>
        <taxon>Pseudomonadati</taxon>
        <taxon>Pseudomonadota</taxon>
        <taxon>Alphaproteobacteria</taxon>
        <taxon>Hyphomicrobiales</taxon>
        <taxon>Nitrobacteraceae</taxon>
        <taxon>Bradyrhizobium</taxon>
        <taxon>Bradyrhizobium barranii</taxon>
    </lineage>
</organism>
<evidence type="ECO:0000259" key="1">
    <source>
        <dbReference type="Pfam" id="PF14355"/>
    </source>
</evidence>
<proteinExistence type="predicted"/>
<geneLocation type="plasmid" evidence="3 4">
    <name>pBb323S2a</name>
</geneLocation>
<dbReference type="RefSeq" id="WP_166354005.1">
    <property type="nucleotide sequence ID" value="NZ_CP049700.1"/>
</dbReference>
<keyword evidence="3" id="KW-0614">Plasmid</keyword>
<evidence type="ECO:0000313" key="4">
    <source>
        <dbReference type="Proteomes" id="UP000564836"/>
    </source>
</evidence>
<dbReference type="Gene3D" id="3.40.50.300">
    <property type="entry name" value="P-loop containing nucleotide triphosphate hydrolases"/>
    <property type="match status" value="1"/>
</dbReference>
<protein>
    <submittedName>
        <fullName evidence="2">Abortive infection family protein</fullName>
    </submittedName>
</protein>
<reference evidence="2" key="2">
    <citation type="submission" date="2020-06" db="EMBL/GenBank/DDBJ databases">
        <title>Whole Genome Sequence of Bradyrhizobium sp. Strain 323S2.</title>
        <authorList>
            <person name="Bromfield E.S.P."/>
        </authorList>
    </citation>
    <scope>NUCLEOTIDE SEQUENCE [LARGE SCALE GENOMIC DNA]</scope>
    <source>
        <strain evidence="2">323S2</strain>
    </source>
</reference>
<accession>A0A7Z0QMW4</accession>
<dbReference type="GO" id="GO:0005524">
    <property type="term" value="F:ATP binding"/>
    <property type="evidence" value="ECO:0007669"/>
    <property type="project" value="InterPro"/>
</dbReference>
<dbReference type="GO" id="GO:0016887">
    <property type="term" value="F:ATP hydrolysis activity"/>
    <property type="evidence" value="ECO:0007669"/>
    <property type="project" value="InterPro"/>
</dbReference>
<dbReference type="Proteomes" id="UP000564836">
    <property type="component" value="Plasmid pBb323S2a"/>
</dbReference>
<dbReference type="Pfam" id="PF14355">
    <property type="entry name" value="Abi_C"/>
    <property type="match status" value="1"/>
</dbReference>
<name>A0A7Z0QMW4_9BRAD</name>
<dbReference type="SUPFAM" id="SSF52540">
    <property type="entry name" value="P-loop containing nucleoside triphosphate hydrolases"/>
    <property type="match status" value="1"/>
</dbReference>
<dbReference type="InterPro" id="IPR027417">
    <property type="entry name" value="P-loop_NTPase"/>
</dbReference>
<reference evidence="3 4" key="1">
    <citation type="journal article" date="2017" name="Syst. Appl. Microbiol.">
        <title>Soybeans inoculated with root zone soils of Canadian native legumes harbour diverse and novel Bradyrhizobium spp. that possess agricultural potential.</title>
        <authorList>
            <person name="Bromfield E.S.P."/>
            <person name="Cloutier S."/>
            <person name="Tambong J.T."/>
            <person name="Tran Thi T.V."/>
        </authorList>
    </citation>
    <scope>NUCLEOTIDE SEQUENCE [LARGE SCALE GENOMIC DNA]</scope>
    <source>
        <strain evidence="3 4">323S2</strain>
    </source>
</reference>
<sequence length="319" mass="35541">MAEQFPANAPIPIVVARNAEAAIAAFYDRPALAILPVHTDWNDFGHHFGAILLVMTSAREAKSLDIRFMFEGKDRTEHAIAELLGERAWAPLAEARLPYCSVLGSLDLYREIVSLLGFERAVTALRYLGDAVVLRFERTDPARVALLESETFSYGALRTESTYVAYRRGAKYLRPQPIVDVEDAATSFVVTAHLPSADNPYVVDFDFDPDTLSRNRITVLIGRNGTGKTQLLLNFIAAMHSRVGKYVKALDQGHQLTDMSKQIIKNAIGVFEKFNFVRNNNSLAHDNVLPNHPEARFIFDSVTAVLRFIKSIEAARFGS</sequence>
<gene>
    <name evidence="3" type="ORF">G6321_00001860</name>
    <name evidence="2" type="ORF">G6321_52740</name>
</gene>
<evidence type="ECO:0000313" key="2">
    <source>
        <dbReference type="EMBL" id="NYY96628.1"/>
    </source>
</evidence>
<feature type="domain" description="Abortive infection protein-like C-terminal" evidence="1">
    <location>
        <begin position="243"/>
        <end position="309"/>
    </location>
</feature>
<evidence type="ECO:0000313" key="3">
    <source>
        <dbReference type="EMBL" id="UGX89538.1"/>
    </source>
</evidence>
<dbReference type="AlphaFoldDB" id="A0A7Z0QMW4"/>
<dbReference type="EMBL" id="CP088278">
    <property type="protein sequence ID" value="UGX89538.1"/>
    <property type="molecule type" value="Genomic_DNA"/>
</dbReference>
<reference evidence="3 4" key="3">
    <citation type="journal article" date="2022" name="Int. J. Syst. Evol. Microbiol.">
        <title>Strains of Bradyrhizobium barranii sp. nov. associated with legumes native to Canada are symbionts of soybeans and belong to different subspecies (subsp. barranii subsp. nov. and subsp. apii subsp. nov.) and symbiovars (sv. glycinearum and sv. septentrionale).</title>
        <authorList>
            <person name="Bromfield E.S.P."/>
            <person name="Cloutier S."/>
            <person name="Wasai-Hara S."/>
            <person name="Minamisawa K."/>
        </authorList>
    </citation>
    <scope>NUCLEOTIDE SEQUENCE [LARGE SCALE GENOMIC DNA]</scope>
    <source>
        <strain evidence="4">323S2</strain>
        <plasmid evidence="3 4">pBb323S2a</plasmid>
    </source>
</reference>